<evidence type="ECO:0000313" key="15">
    <source>
        <dbReference type="EMBL" id="KAH6596885.1"/>
    </source>
</evidence>
<comment type="caution">
    <text evidence="16">The sequence shown here is derived from an EMBL/GenBank/DDBJ whole genome shotgun (WGS) entry which is preliminary data.</text>
</comment>
<evidence type="ECO:0000313" key="16">
    <source>
        <dbReference type="EMBL" id="KAH6597984.1"/>
    </source>
</evidence>
<evidence type="ECO:0000256" key="8">
    <source>
        <dbReference type="ARBA" id="ARBA00022990"/>
    </source>
</evidence>
<accession>A0ABQ8FH61</accession>
<keyword evidence="17" id="KW-1185">Reference proteome</keyword>
<evidence type="ECO:0000256" key="10">
    <source>
        <dbReference type="ARBA" id="ARBA00023212"/>
    </source>
</evidence>
<comment type="similarity">
    <text evidence="11">Belongs to the dynactin subunit 4 family.</text>
</comment>
<dbReference type="Pfam" id="PF05502">
    <property type="entry name" value="Dynactin_p62"/>
    <property type="match status" value="2"/>
</dbReference>
<evidence type="ECO:0000256" key="12">
    <source>
        <dbReference type="ARBA" id="ARBA00034864"/>
    </source>
</evidence>
<keyword evidence="7" id="KW-0832">Ubl conjugation</keyword>
<organism evidence="16 17">
    <name type="scientific">Batrachochytrium salamandrivorans</name>
    <dbReference type="NCBI Taxonomy" id="1357716"/>
    <lineage>
        <taxon>Eukaryota</taxon>
        <taxon>Fungi</taxon>
        <taxon>Fungi incertae sedis</taxon>
        <taxon>Chytridiomycota</taxon>
        <taxon>Chytridiomycota incertae sedis</taxon>
        <taxon>Chytridiomycetes</taxon>
        <taxon>Rhizophydiales</taxon>
        <taxon>Rhizophydiales incertae sedis</taxon>
        <taxon>Batrachochytrium</taxon>
    </lineage>
</organism>
<feature type="region of interest" description="Disordered" evidence="14">
    <location>
        <begin position="39"/>
        <end position="74"/>
    </location>
</feature>
<gene>
    <name evidence="16" type="ORF">BASA50_004138</name>
    <name evidence="15" type="ORF">BASA50_004819</name>
</gene>
<evidence type="ECO:0000313" key="17">
    <source>
        <dbReference type="Proteomes" id="UP001648503"/>
    </source>
</evidence>
<dbReference type="PANTHER" id="PTHR13034:SF2">
    <property type="entry name" value="DYNACTIN SUBUNIT 4"/>
    <property type="match status" value="1"/>
</dbReference>
<keyword evidence="6" id="KW-0597">Phosphoprotein</keyword>
<feature type="compositionally biased region" description="Basic and acidic residues" evidence="14">
    <location>
        <begin position="47"/>
        <end position="61"/>
    </location>
</feature>
<comment type="subunit">
    <text evidence="13">Subunit of dynactin, a multiprotein complex part of a tripartite complex with dynein and a adapter, such as BICDL1, BICD2 or HOOK3. The dynactin complex is built around ACTR1A/ACTB filament and consists of an actin-related filament composed of a shoulder domain, a pointed end and a barbed end. Its length is defined by its flexible shoulder domain. The soulder is composed of 2 DCTN1 subunits, 4 DCTN2 and 2 DCTN3. The 4 DCNT2 (via N-terminus) bind the ACTR1A filament and act as molecular rulers to determine the length. The pointed end is important for binding dynein-dynactin cargo adapters. Consists of 4 subunits: ACTR10, DCNT4, DCTN5 and DCTN6. The barbed end is composed of a CAPZA1:CAPZB heterodimers, which binds ACTR1A/ACTB filament and dynactin and stabilizes dynactin. Interacts with ATP7B, but not ATP7A, in a copper-dependent manner. Interacts with ANK2; this interaction is required for localization at costameres. Interacts with N4BP2L1.</text>
</comment>
<protein>
    <recommendedName>
        <fullName evidence="12">Dynactin subunit 4</fullName>
    </recommendedName>
</protein>
<comment type="subcellular location">
    <subcellularLocation>
        <location evidence="1">Cytoplasm</location>
        <location evidence="1">Cytoskeleton</location>
        <location evidence="1">Microtubule organizing center</location>
        <location evidence="1">Centrosome</location>
    </subcellularLocation>
    <subcellularLocation>
        <location evidence="2">Cytoplasm</location>
        <location evidence="2">Cytoskeleton</location>
        <location evidence="2">Stress fiber</location>
    </subcellularLocation>
    <subcellularLocation>
        <location evidence="3">Cytoplasm</location>
        <location evidence="3">Myofibril</location>
    </subcellularLocation>
</comment>
<keyword evidence="9" id="KW-0175">Coiled coil</keyword>
<dbReference type="InterPro" id="IPR008603">
    <property type="entry name" value="DCTN4"/>
</dbReference>
<evidence type="ECO:0000256" key="3">
    <source>
        <dbReference type="ARBA" id="ARBA00004657"/>
    </source>
</evidence>
<dbReference type="PANTHER" id="PTHR13034">
    <property type="entry name" value="DYNACTIN P62 SUBUNIT"/>
    <property type="match status" value="1"/>
</dbReference>
<evidence type="ECO:0000256" key="6">
    <source>
        <dbReference type="ARBA" id="ARBA00022553"/>
    </source>
</evidence>
<reference evidence="16 17" key="1">
    <citation type="submission" date="2021-02" db="EMBL/GenBank/DDBJ databases">
        <title>Variation within the Batrachochytrium salamandrivorans European outbreak.</title>
        <authorList>
            <person name="Kelly M."/>
            <person name="Pasmans F."/>
            <person name="Shea T.P."/>
            <person name="Munoz J.F."/>
            <person name="Carranza S."/>
            <person name="Cuomo C.A."/>
            <person name="Martel A."/>
        </authorList>
    </citation>
    <scope>NUCLEOTIDE SEQUENCE [LARGE SCALE GENOMIC DNA]</scope>
    <source>
        <strain evidence="16 17">AMFP18/2</strain>
    </source>
</reference>
<name>A0ABQ8FH61_9FUNG</name>
<evidence type="ECO:0000256" key="13">
    <source>
        <dbReference type="ARBA" id="ARBA00093507"/>
    </source>
</evidence>
<sequence length="599" mass="65218">MDCLDHLDHCNDYYVPITPPFVRYQCHCAGQSIFEPISRSRTNHSRQGGDRAEVEGKEHRQSHSPSHQSPPAVPANSLELHSIELLLFCTVCNQLRCDGCTTQEVSCCYCPNCMFEVPTTSVKTERGSCGRNCFNCPLCGCIATVANATAPEGSTTADGRSSSNSVMSGGTYYLSCSTCRWDSTESGLRFERPTGLAAYITKLDSNSPQVLEHENLLEHYVETLRMFRPYTLGSGAGYGSSFDRYGLGAAASTAYMHSALLDPSIRSMRIKPDKRAVAYEPLLKPSGQSIDPVAQINQIPYENRTSLEQRLWHSDGAAILQVQQLRPVRVQLRSKRTKRCLGCEHILVKPEIKAASIRFGIKMTARDKIPRIRIVPPLPPSPLVVGAAIQCYLRVINPLPHAIQVHLEHPEDPPSICLMHIHEPRFTLAAFSDSWELHEPSSYGASDSVSDAQSQLDGTVAPVDACAVAGPHERLIVISFTPTAPVSEIQLLIKVTFSTQPKDDMPQGISDPGVAHNEDLGSDKVVDNEISFWVVVGVGSSGSTSIEKTMTSAQIQDGSSTESDDKSAPGLPSPHQQNVVASLQANPAGMDQDTVLPIV</sequence>
<dbReference type="EMBL" id="JAFCIX010000125">
    <property type="protein sequence ID" value="KAH6597984.1"/>
    <property type="molecule type" value="Genomic_DNA"/>
</dbReference>
<dbReference type="Proteomes" id="UP001648503">
    <property type="component" value="Unassembled WGS sequence"/>
</dbReference>
<keyword evidence="5" id="KW-1017">Isopeptide bond</keyword>
<keyword evidence="10" id="KW-0206">Cytoskeleton</keyword>
<dbReference type="EMBL" id="JAFCIX010000176">
    <property type="protein sequence ID" value="KAH6596885.1"/>
    <property type="molecule type" value="Genomic_DNA"/>
</dbReference>
<proteinExistence type="inferred from homology"/>
<evidence type="ECO:0000256" key="14">
    <source>
        <dbReference type="SAM" id="MobiDB-lite"/>
    </source>
</evidence>
<evidence type="ECO:0000256" key="9">
    <source>
        <dbReference type="ARBA" id="ARBA00023054"/>
    </source>
</evidence>
<feature type="region of interest" description="Disordered" evidence="14">
    <location>
        <begin position="542"/>
        <end position="579"/>
    </location>
</feature>
<evidence type="ECO:0000256" key="7">
    <source>
        <dbReference type="ARBA" id="ARBA00022843"/>
    </source>
</evidence>
<evidence type="ECO:0000256" key="4">
    <source>
        <dbReference type="ARBA" id="ARBA00022490"/>
    </source>
</evidence>
<evidence type="ECO:0000256" key="2">
    <source>
        <dbReference type="ARBA" id="ARBA00004529"/>
    </source>
</evidence>
<evidence type="ECO:0000256" key="5">
    <source>
        <dbReference type="ARBA" id="ARBA00022499"/>
    </source>
</evidence>
<feature type="compositionally biased region" description="Polar residues" evidence="14">
    <location>
        <begin position="544"/>
        <end position="561"/>
    </location>
</feature>
<keyword evidence="8" id="KW-0007">Acetylation</keyword>
<evidence type="ECO:0000256" key="11">
    <source>
        <dbReference type="ARBA" id="ARBA00034776"/>
    </source>
</evidence>
<keyword evidence="4" id="KW-0963">Cytoplasm</keyword>
<evidence type="ECO:0000256" key="1">
    <source>
        <dbReference type="ARBA" id="ARBA00004300"/>
    </source>
</evidence>